<feature type="region of interest" description="Disordered" evidence="1">
    <location>
        <begin position="165"/>
        <end position="202"/>
    </location>
</feature>
<dbReference type="EMBL" id="DS995702">
    <property type="protein sequence ID" value="EEQ29573.1"/>
    <property type="molecule type" value="Genomic_DNA"/>
</dbReference>
<proteinExistence type="predicted"/>
<dbReference type="eggNOG" id="ENOG502QVY6">
    <property type="taxonomic scope" value="Eukaryota"/>
</dbReference>
<feature type="compositionally biased region" description="Acidic residues" evidence="1">
    <location>
        <begin position="238"/>
        <end position="249"/>
    </location>
</feature>
<dbReference type="VEuPathDB" id="FungiDB:MCYG_02392"/>
<dbReference type="STRING" id="554155.C5FJF2"/>
<sequence length="268" mass="29551">MSSTAIQLNFSLRTSSNVKTVHLLGSWDNYAGQLPLSASKSKAGSWQGAFRFQTTMLHPGSRYWYYYIMDGYHVSHDPAAEFTVEPTTGRKLNILDVPRVSSTKSAPTSKPRRDSVDVPVGRALSPSRILHPRPSKPYASRQIREANYQDLPTVDALTARFRNTDLSDDDSDISSSPPSSSGSSLSSRSNNTSPSSVSSFSDLDSACSCQRFGITRSGEKVKIDCGGRRCGYNSLSDSSDDSDEACSSDEEYKHVRTQLRRQNITVRR</sequence>
<gene>
    <name evidence="2" type="ORF">MCYG_02392</name>
</gene>
<feature type="region of interest" description="Disordered" evidence="1">
    <location>
        <begin position="98"/>
        <end position="147"/>
    </location>
</feature>
<reference evidence="3" key="1">
    <citation type="journal article" date="2012" name="MBio">
        <title>Comparative genome analysis of Trichophyton rubrum and related dermatophytes reveals candidate genes involved in infection.</title>
        <authorList>
            <person name="Martinez D.A."/>
            <person name="Oliver B.G."/>
            <person name="Graeser Y."/>
            <person name="Goldberg J.M."/>
            <person name="Li W."/>
            <person name="Martinez-Rossi N.M."/>
            <person name="Monod M."/>
            <person name="Shelest E."/>
            <person name="Barton R.C."/>
            <person name="Birch E."/>
            <person name="Brakhage A.A."/>
            <person name="Chen Z."/>
            <person name="Gurr S.J."/>
            <person name="Heiman D."/>
            <person name="Heitman J."/>
            <person name="Kosti I."/>
            <person name="Rossi A."/>
            <person name="Saif S."/>
            <person name="Samalova M."/>
            <person name="Saunders C.W."/>
            <person name="Shea T."/>
            <person name="Summerbell R.C."/>
            <person name="Xu J."/>
            <person name="Young S."/>
            <person name="Zeng Q."/>
            <person name="Birren B.W."/>
            <person name="Cuomo C.A."/>
            <person name="White T.C."/>
        </authorList>
    </citation>
    <scope>NUCLEOTIDE SEQUENCE [LARGE SCALE GENOMIC DNA]</scope>
    <source>
        <strain evidence="3">ATCC MYA-4605 / CBS 113480</strain>
    </source>
</reference>
<feature type="compositionally biased region" description="Low complexity" evidence="1">
    <location>
        <begin position="173"/>
        <end position="202"/>
    </location>
</feature>
<organism evidence="2 3">
    <name type="scientific">Arthroderma otae (strain ATCC MYA-4605 / CBS 113480)</name>
    <name type="common">Microsporum canis</name>
    <dbReference type="NCBI Taxonomy" id="554155"/>
    <lineage>
        <taxon>Eukaryota</taxon>
        <taxon>Fungi</taxon>
        <taxon>Dikarya</taxon>
        <taxon>Ascomycota</taxon>
        <taxon>Pezizomycotina</taxon>
        <taxon>Eurotiomycetes</taxon>
        <taxon>Eurotiomycetidae</taxon>
        <taxon>Onygenales</taxon>
        <taxon>Arthrodermataceae</taxon>
        <taxon>Microsporum</taxon>
    </lineage>
</organism>
<feature type="region of interest" description="Disordered" evidence="1">
    <location>
        <begin position="234"/>
        <end position="254"/>
    </location>
</feature>
<evidence type="ECO:0000313" key="3">
    <source>
        <dbReference type="Proteomes" id="UP000002035"/>
    </source>
</evidence>
<dbReference type="PANTHER" id="PTHR40625">
    <property type="entry name" value="GTP-BINDING PROTEIN ESDC-RELATED"/>
    <property type="match status" value="1"/>
</dbReference>
<dbReference type="OrthoDB" id="5364946at2759"/>
<dbReference type="HOGENOM" id="CLU_063252_1_0_1"/>
<dbReference type="InterPro" id="IPR014756">
    <property type="entry name" value="Ig_E-set"/>
</dbReference>
<evidence type="ECO:0000256" key="1">
    <source>
        <dbReference type="SAM" id="MobiDB-lite"/>
    </source>
</evidence>
<dbReference type="AlphaFoldDB" id="C5FJF2"/>
<evidence type="ECO:0000313" key="2">
    <source>
        <dbReference type="EMBL" id="EEQ29573.1"/>
    </source>
</evidence>
<dbReference type="Proteomes" id="UP000002035">
    <property type="component" value="Unassembled WGS sequence"/>
</dbReference>
<dbReference type="Gene3D" id="2.60.40.10">
    <property type="entry name" value="Immunoglobulins"/>
    <property type="match status" value="1"/>
</dbReference>
<dbReference type="RefSeq" id="XP_002849458.1">
    <property type="nucleotide sequence ID" value="XM_002849412.1"/>
</dbReference>
<accession>C5FJF2</accession>
<keyword evidence="3" id="KW-1185">Reference proteome</keyword>
<protein>
    <submittedName>
        <fullName evidence="2">GTP-binding protein EsdC</fullName>
    </submittedName>
</protein>
<dbReference type="OMA" id="WDNYAGQ"/>
<dbReference type="SUPFAM" id="SSF81296">
    <property type="entry name" value="E set domains"/>
    <property type="match status" value="1"/>
</dbReference>
<name>C5FJF2_ARTOC</name>
<dbReference type="GeneID" id="9226534"/>
<dbReference type="PANTHER" id="PTHR40625:SF2">
    <property type="entry name" value="GTP-BINDING PROTEIN ESDC"/>
    <property type="match status" value="1"/>
</dbReference>
<dbReference type="InterPro" id="IPR013783">
    <property type="entry name" value="Ig-like_fold"/>
</dbReference>